<dbReference type="GO" id="GO:0046677">
    <property type="term" value="P:response to antibiotic"/>
    <property type="evidence" value="ECO:0007669"/>
    <property type="project" value="InterPro"/>
</dbReference>
<evidence type="ECO:0000256" key="3">
    <source>
        <dbReference type="ARBA" id="ARBA00023136"/>
    </source>
</evidence>
<dbReference type="SUPFAM" id="SSF56601">
    <property type="entry name" value="beta-lactamase/transpeptidase-like"/>
    <property type="match status" value="1"/>
</dbReference>
<evidence type="ECO:0000259" key="4">
    <source>
        <dbReference type="Pfam" id="PF00905"/>
    </source>
</evidence>
<dbReference type="OrthoDB" id="9766847at2"/>
<evidence type="ECO:0000256" key="2">
    <source>
        <dbReference type="ARBA" id="ARBA00007171"/>
    </source>
</evidence>
<name>A0A845QUF9_9CLOT</name>
<dbReference type="InterPro" id="IPR007887">
    <property type="entry name" value="MecA_N"/>
</dbReference>
<proteinExistence type="inferred from homology"/>
<gene>
    <name evidence="7" type="ORF">D3Z33_06475</name>
</gene>
<dbReference type="InterPro" id="IPR036138">
    <property type="entry name" value="PBP_dimer_sf"/>
</dbReference>
<keyword evidence="8" id="KW-1185">Reference proteome</keyword>
<organism evidence="7 8">
    <name type="scientific">Senegalia massiliensis</name>
    <dbReference type="NCBI Taxonomy" id="1720316"/>
    <lineage>
        <taxon>Bacteria</taxon>
        <taxon>Bacillati</taxon>
        <taxon>Bacillota</taxon>
        <taxon>Clostridia</taxon>
        <taxon>Eubacteriales</taxon>
        <taxon>Clostridiaceae</taxon>
        <taxon>Senegalia</taxon>
    </lineage>
</organism>
<dbReference type="PANTHER" id="PTHR30627">
    <property type="entry name" value="PEPTIDOGLYCAN D,D-TRANSPEPTIDASE"/>
    <property type="match status" value="1"/>
</dbReference>
<reference evidence="7 8" key="1">
    <citation type="submission" date="2018-08" db="EMBL/GenBank/DDBJ databases">
        <title>Murine metabolic-syndrome-specific gut microbial biobank.</title>
        <authorList>
            <person name="Liu C."/>
        </authorList>
    </citation>
    <scope>NUCLEOTIDE SEQUENCE [LARGE SCALE GENOMIC DNA]</scope>
    <source>
        <strain evidence="7 8">583</strain>
    </source>
</reference>
<dbReference type="EMBL" id="QXXA01000006">
    <property type="protein sequence ID" value="NBI06507.1"/>
    <property type="molecule type" value="Genomic_DNA"/>
</dbReference>
<dbReference type="InterPro" id="IPR050515">
    <property type="entry name" value="Beta-lactam/transpept"/>
</dbReference>
<dbReference type="GO" id="GO:0071972">
    <property type="term" value="F:peptidoglycan L,D-transpeptidase activity"/>
    <property type="evidence" value="ECO:0007669"/>
    <property type="project" value="TreeGrafter"/>
</dbReference>
<dbReference type="PANTHER" id="PTHR30627:SF25">
    <property type="entry name" value="PENICILLIN-BINDING PROTEIN 3"/>
    <property type="match status" value="1"/>
</dbReference>
<keyword evidence="3" id="KW-0472">Membrane</keyword>
<evidence type="ECO:0000259" key="5">
    <source>
        <dbReference type="Pfam" id="PF03717"/>
    </source>
</evidence>
<dbReference type="Gene3D" id="3.30.1390.30">
    <property type="entry name" value="Penicillin-binding protein 2a, domain 3"/>
    <property type="match status" value="1"/>
</dbReference>
<accession>A0A845QUF9</accession>
<comment type="similarity">
    <text evidence="2">Belongs to the transpeptidase family.</text>
</comment>
<dbReference type="GO" id="GO:0071555">
    <property type="term" value="P:cell wall organization"/>
    <property type="evidence" value="ECO:0007669"/>
    <property type="project" value="TreeGrafter"/>
</dbReference>
<dbReference type="Proteomes" id="UP000467132">
    <property type="component" value="Unassembled WGS sequence"/>
</dbReference>
<dbReference type="GO" id="GO:0005886">
    <property type="term" value="C:plasma membrane"/>
    <property type="evidence" value="ECO:0007669"/>
    <property type="project" value="TreeGrafter"/>
</dbReference>
<dbReference type="InterPro" id="IPR005311">
    <property type="entry name" value="PBP_dimer"/>
</dbReference>
<feature type="domain" description="Penicillin-binding protein dimerisation" evidence="5">
    <location>
        <begin position="138"/>
        <end position="303"/>
    </location>
</feature>
<dbReference type="GO" id="GO:0008658">
    <property type="term" value="F:penicillin binding"/>
    <property type="evidence" value="ECO:0007669"/>
    <property type="project" value="InterPro"/>
</dbReference>
<feature type="domain" description="Penicillin-binding protein transpeptidase" evidence="4">
    <location>
        <begin position="339"/>
        <end position="653"/>
    </location>
</feature>
<dbReference type="Pfam" id="PF05223">
    <property type="entry name" value="MecA_N"/>
    <property type="match status" value="1"/>
</dbReference>
<dbReference type="Gene3D" id="3.10.450.100">
    <property type="entry name" value="NTF2-like, domain 1"/>
    <property type="match status" value="1"/>
</dbReference>
<dbReference type="InterPro" id="IPR012338">
    <property type="entry name" value="Beta-lactam/transpept-like"/>
</dbReference>
<dbReference type="Gene3D" id="3.90.1310.10">
    <property type="entry name" value="Penicillin-binding protein 2a (Domain 2)"/>
    <property type="match status" value="1"/>
</dbReference>
<dbReference type="Pfam" id="PF03717">
    <property type="entry name" value="PBP_dimer"/>
    <property type="match status" value="1"/>
</dbReference>
<dbReference type="InterPro" id="IPR032710">
    <property type="entry name" value="NTF2-like_dom_sf"/>
</dbReference>
<dbReference type="AlphaFoldDB" id="A0A845QUF9"/>
<evidence type="ECO:0000256" key="1">
    <source>
        <dbReference type="ARBA" id="ARBA00004370"/>
    </source>
</evidence>
<comment type="subcellular location">
    <subcellularLocation>
        <location evidence="1">Membrane</location>
    </subcellularLocation>
</comment>
<evidence type="ECO:0000313" key="7">
    <source>
        <dbReference type="EMBL" id="NBI06507.1"/>
    </source>
</evidence>
<dbReference type="Pfam" id="PF00905">
    <property type="entry name" value="Transpeptidase"/>
    <property type="match status" value="1"/>
</dbReference>
<sequence length="657" mass="74091">MTVLIFTGCSSQTKEDAFNAYKDSWASKDYEKMYDILSTDSKKYISKEDFITRYTNIYDGIGAKDIHIELNDEQDKDDTLKFTLKMDSIAGEIKLEDFNIRMVEEDIDGENNWHVKWDENLIFPDMNKEDKVRIETLYSERGEIYDKSGNGLAVNGTRYNIGIYPKLFEENKESNISNMSNILDIDKELIEDKLDKNTNPEYFIPIVKLSVDDTKLSQLLDIKGVKHQEVKERIYPGGEAFGSLIGYTGSITAEELEKDKEGIYNSTSIVGKLGLESVYEESLRSKDGKEIYISKINDGKEIDKVVLAKTRPEDGKDLKLSIDMDLQKKIYNEMDGNVGASVAIHPITGEVLSMVSSPSFDSNLFTTYISNTQSKEWEDTEVNEFQNRFNDAYSPGSTFKLVTADIALDKNSINPSEKLSINGKQWQKDNSWGDYKVTRVSDKISNVNLNDAFVYSDNIYFAMAALEIGEKNFIEESKKFGFNEDIPVNYPIEKSQIANENKMGNEILLANTGYGQGEVLVSPLHLSLIYSSVVNEGDIMKPILEQGEGVKSEIWKKDVITDKNIDILKQSLINIIEDKNGTGNEAKLDGIKLAGKTGTAELKSSQNETGKEDGWFVAMDIDNPELVVSMIIEGVEDKGGSHHVVPRVKNIMEYYLK</sequence>
<evidence type="ECO:0000313" key="8">
    <source>
        <dbReference type="Proteomes" id="UP000467132"/>
    </source>
</evidence>
<dbReference type="SUPFAM" id="SSF56519">
    <property type="entry name" value="Penicillin binding protein dimerisation domain"/>
    <property type="match status" value="1"/>
</dbReference>
<evidence type="ECO:0000259" key="6">
    <source>
        <dbReference type="Pfam" id="PF05223"/>
    </source>
</evidence>
<protein>
    <submittedName>
        <fullName evidence="7">Penicillin-binding transpeptidase domain-containing protein</fullName>
    </submittedName>
</protein>
<feature type="domain" description="NTF2-like N-terminal transpeptidase" evidence="6">
    <location>
        <begin position="15"/>
        <end position="130"/>
    </location>
</feature>
<dbReference type="Gene3D" id="3.40.710.10">
    <property type="entry name" value="DD-peptidase/beta-lactamase superfamily"/>
    <property type="match status" value="1"/>
</dbReference>
<dbReference type="SUPFAM" id="SSF54427">
    <property type="entry name" value="NTF2-like"/>
    <property type="match status" value="1"/>
</dbReference>
<comment type="caution">
    <text evidence="7">The sequence shown here is derived from an EMBL/GenBank/DDBJ whole genome shotgun (WGS) entry which is preliminary data.</text>
</comment>
<dbReference type="InterPro" id="IPR001460">
    <property type="entry name" value="PCN-bd_Tpept"/>
</dbReference>